<dbReference type="Proteomes" id="UP000245207">
    <property type="component" value="Unassembled WGS sequence"/>
</dbReference>
<dbReference type="EMBL" id="PKPP01002882">
    <property type="protein sequence ID" value="PWA72559.1"/>
    <property type="molecule type" value="Genomic_DNA"/>
</dbReference>
<accession>A0A2U1NGA7</accession>
<dbReference type="OrthoDB" id="1743797at2759"/>
<reference evidence="1 2" key="1">
    <citation type="journal article" date="2018" name="Mol. Plant">
        <title>The genome of Artemisia annua provides insight into the evolution of Asteraceae family and artemisinin biosynthesis.</title>
        <authorList>
            <person name="Shen Q."/>
            <person name="Zhang L."/>
            <person name="Liao Z."/>
            <person name="Wang S."/>
            <person name="Yan T."/>
            <person name="Shi P."/>
            <person name="Liu M."/>
            <person name="Fu X."/>
            <person name="Pan Q."/>
            <person name="Wang Y."/>
            <person name="Lv Z."/>
            <person name="Lu X."/>
            <person name="Zhang F."/>
            <person name="Jiang W."/>
            <person name="Ma Y."/>
            <person name="Chen M."/>
            <person name="Hao X."/>
            <person name="Li L."/>
            <person name="Tang Y."/>
            <person name="Lv G."/>
            <person name="Zhou Y."/>
            <person name="Sun X."/>
            <person name="Brodelius P.E."/>
            <person name="Rose J.K.C."/>
            <person name="Tang K."/>
        </authorList>
    </citation>
    <scope>NUCLEOTIDE SEQUENCE [LARGE SCALE GENOMIC DNA]</scope>
    <source>
        <strain evidence="2">cv. Huhao1</strain>
        <tissue evidence="1">Leaf</tissue>
    </source>
</reference>
<dbReference type="STRING" id="35608.A0A2U1NGA7"/>
<keyword evidence="2" id="KW-1185">Reference proteome</keyword>
<dbReference type="PANTHER" id="PTHR44083">
    <property type="entry name" value="TOPLESS-RELATED PROTEIN 1-RELATED"/>
    <property type="match status" value="1"/>
</dbReference>
<dbReference type="AlphaFoldDB" id="A0A2U1NGA7"/>
<comment type="caution">
    <text evidence="1">The sequence shown here is derived from an EMBL/GenBank/DDBJ whole genome shotgun (WGS) entry which is preliminary data.</text>
</comment>
<dbReference type="InterPro" id="IPR027728">
    <property type="entry name" value="Topless_fam"/>
</dbReference>
<evidence type="ECO:0000313" key="1">
    <source>
        <dbReference type="EMBL" id="PWA72559.1"/>
    </source>
</evidence>
<evidence type="ECO:0000313" key="2">
    <source>
        <dbReference type="Proteomes" id="UP000245207"/>
    </source>
</evidence>
<dbReference type="PANTHER" id="PTHR44083:SF35">
    <property type="entry name" value="TOPLESS-RELATED PROTEIN 4-LIKE ISOFORM X1"/>
    <property type="match status" value="1"/>
</dbReference>
<gene>
    <name evidence="1" type="ORF">CTI12_AA216200</name>
</gene>
<protein>
    <submittedName>
        <fullName evidence="1">CTLH, C-terminal LisH motif-containing protein</fullName>
    </submittedName>
</protein>
<dbReference type="GO" id="GO:0006355">
    <property type="term" value="P:regulation of DNA-templated transcription"/>
    <property type="evidence" value="ECO:0007669"/>
    <property type="project" value="InterPro"/>
</dbReference>
<organism evidence="1 2">
    <name type="scientific">Artemisia annua</name>
    <name type="common">Sweet wormwood</name>
    <dbReference type="NCBI Taxonomy" id="35608"/>
    <lineage>
        <taxon>Eukaryota</taxon>
        <taxon>Viridiplantae</taxon>
        <taxon>Streptophyta</taxon>
        <taxon>Embryophyta</taxon>
        <taxon>Tracheophyta</taxon>
        <taxon>Spermatophyta</taxon>
        <taxon>Magnoliopsida</taxon>
        <taxon>eudicotyledons</taxon>
        <taxon>Gunneridae</taxon>
        <taxon>Pentapetalae</taxon>
        <taxon>asterids</taxon>
        <taxon>campanulids</taxon>
        <taxon>Asterales</taxon>
        <taxon>Asteraceae</taxon>
        <taxon>Asteroideae</taxon>
        <taxon>Anthemideae</taxon>
        <taxon>Artemisiinae</taxon>
        <taxon>Artemisia</taxon>
    </lineage>
</organism>
<proteinExistence type="predicted"/>
<sequence>MKNRMVARRNTSLDPRFDKNIPPTLDETSCFIAIIVHSISIMDFIDLDVRASMLYEFHIAIYEFIFSTATDGKIKAWLYDIIGSRVDYNALGHSFTRMAYRLFSCRTNKEGDSYIVEWNESEGVVKRAYQGLKRSTEV</sequence>
<name>A0A2U1NGA7_ARTAN</name>